<evidence type="ECO:0000256" key="1">
    <source>
        <dbReference type="SAM" id="SignalP"/>
    </source>
</evidence>
<sequence>MLRSHRSAAVAISAMGAMTAALVLTSSAAPAATTAFEVTPGDPPTFVTDCAYPARVTTEPGAYIVFFDSQSGQFDPPNAIKADGSGDVIARWTPHYPGLHILHAVAIGADAVPIDGGEQTIEIEVTDSGRGCAQTFPMLMDHE</sequence>
<dbReference type="RefSeq" id="WP_147128626.1">
    <property type="nucleotide sequence ID" value="NZ_BJXA01000003.1"/>
</dbReference>
<name>A0A511M6R0_9NOCA</name>
<organism evidence="2 3">
    <name type="scientific">Nocardia ninae NBRC 108245</name>
    <dbReference type="NCBI Taxonomy" id="1210091"/>
    <lineage>
        <taxon>Bacteria</taxon>
        <taxon>Bacillati</taxon>
        <taxon>Actinomycetota</taxon>
        <taxon>Actinomycetes</taxon>
        <taxon>Mycobacteriales</taxon>
        <taxon>Nocardiaceae</taxon>
        <taxon>Nocardia</taxon>
    </lineage>
</organism>
<feature type="chain" id="PRO_5021735078" description="Secreted protein" evidence="1">
    <location>
        <begin position="32"/>
        <end position="143"/>
    </location>
</feature>
<comment type="caution">
    <text evidence="2">The sequence shown here is derived from an EMBL/GenBank/DDBJ whole genome shotgun (WGS) entry which is preliminary data.</text>
</comment>
<dbReference type="AlphaFoldDB" id="A0A511M6R0"/>
<dbReference type="EMBL" id="BJXA01000003">
    <property type="protein sequence ID" value="GEM36325.1"/>
    <property type="molecule type" value="Genomic_DNA"/>
</dbReference>
<dbReference type="Proteomes" id="UP000321424">
    <property type="component" value="Unassembled WGS sequence"/>
</dbReference>
<proteinExistence type="predicted"/>
<evidence type="ECO:0000313" key="2">
    <source>
        <dbReference type="EMBL" id="GEM36325.1"/>
    </source>
</evidence>
<keyword evidence="1" id="KW-0732">Signal</keyword>
<evidence type="ECO:0008006" key="4">
    <source>
        <dbReference type="Google" id="ProtNLM"/>
    </source>
</evidence>
<gene>
    <name evidence="2" type="ORF">NN4_08440</name>
</gene>
<accession>A0A511M6R0</accession>
<keyword evidence="3" id="KW-1185">Reference proteome</keyword>
<protein>
    <recommendedName>
        <fullName evidence="4">Secreted protein</fullName>
    </recommendedName>
</protein>
<reference evidence="2 3" key="1">
    <citation type="submission" date="2019-07" db="EMBL/GenBank/DDBJ databases">
        <title>Whole genome shotgun sequence of Nocardia ninae NBRC 108245.</title>
        <authorList>
            <person name="Hosoyama A."/>
            <person name="Uohara A."/>
            <person name="Ohji S."/>
            <person name="Ichikawa N."/>
        </authorList>
    </citation>
    <scope>NUCLEOTIDE SEQUENCE [LARGE SCALE GENOMIC DNA]</scope>
    <source>
        <strain evidence="2 3">NBRC 108245</strain>
    </source>
</reference>
<feature type="signal peptide" evidence="1">
    <location>
        <begin position="1"/>
        <end position="31"/>
    </location>
</feature>
<dbReference type="OrthoDB" id="4557806at2"/>
<evidence type="ECO:0000313" key="3">
    <source>
        <dbReference type="Proteomes" id="UP000321424"/>
    </source>
</evidence>